<evidence type="ECO:0000313" key="2">
    <source>
        <dbReference type="EMBL" id="CAF2274292.1"/>
    </source>
</evidence>
<reference evidence="2" key="3">
    <citation type="submission" date="2021-01" db="EMBL/GenBank/DDBJ databases">
        <authorList>
            <consortium name="Genoscope - CEA"/>
            <person name="William W."/>
        </authorList>
    </citation>
    <scope>NUCLEOTIDE SEQUENCE</scope>
</reference>
<dbReference type="EMBL" id="LK033119">
    <property type="protein sequence ID" value="CDY52696.1"/>
    <property type="molecule type" value="Genomic_DNA"/>
</dbReference>
<evidence type="ECO:0000256" key="1">
    <source>
        <dbReference type="SAM" id="MobiDB-lite"/>
    </source>
</evidence>
<dbReference type="Proteomes" id="UP001295469">
    <property type="component" value="Chromosome A04"/>
</dbReference>
<evidence type="ECO:0000313" key="4">
    <source>
        <dbReference type="Proteomes" id="UP000028999"/>
    </source>
</evidence>
<name>A0A078IS63_BRANA</name>
<proteinExistence type="predicted"/>
<dbReference type="PANTHER" id="PTHR33784:SF50">
    <property type="entry name" value="F-BOX DOMAIN-CONTAINING PROTEIN"/>
    <property type="match status" value="1"/>
</dbReference>
<keyword evidence="4" id="KW-1185">Reference proteome</keyword>
<dbReference type="PANTHER" id="PTHR33784">
    <property type="entry name" value="OS05G0482100 PROTEIN"/>
    <property type="match status" value="1"/>
</dbReference>
<protein>
    <submittedName>
        <fullName evidence="2">(rape) hypothetical protein</fullName>
    </submittedName>
    <submittedName>
        <fullName evidence="3">BnaA04g10690D protein</fullName>
    </submittedName>
</protein>
<dbReference type="AlphaFoldDB" id="A0A078IS63"/>
<gene>
    <name evidence="3" type="primary">BnaA04g10690D</name>
    <name evidence="2" type="ORF">DARMORV10_A04P13940.1</name>
    <name evidence="3" type="ORF">GSBRNA2T00007610001</name>
</gene>
<dbReference type="EMBL" id="HG994358">
    <property type="protein sequence ID" value="CAF2274292.1"/>
    <property type="molecule type" value="Genomic_DNA"/>
</dbReference>
<reference evidence="3" key="2">
    <citation type="submission" date="2014-06" db="EMBL/GenBank/DDBJ databases">
        <authorList>
            <person name="Genoscope - CEA"/>
        </authorList>
    </citation>
    <scope>NUCLEOTIDE SEQUENCE</scope>
</reference>
<feature type="compositionally biased region" description="Acidic residues" evidence="1">
    <location>
        <begin position="195"/>
        <end position="209"/>
    </location>
</feature>
<dbReference type="OMA" id="WCFRTEV"/>
<dbReference type="InterPro" id="IPR040338">
    <property type="entry name" value="At1g67623-like"/>
</dbReference>
<accession>A0A078IS63</accession>
<sequence>MSNFNLASLLPSMLHKILSKVTTSHLRDFGSARTAFSGFNQIGREEYYYRSADLFNLNDWIDEANALRTFRLRCYQAGNLEAIYIRVMYEFFVLHLLDEGREKICLAGERGLLWAKSTGAIDSSQFQAYLDKIRENYIRLMEDNSRDKMDPVINRNDGGTKKREEEAGMNMLRRRRERLMRHLRRRRQKKQFKSEEEESFTSSSDSDEEMNISLAEVKRLMENMISTLKSKEDSGDAVFRAAQVQTTRLLLPNRVPSSPAAIGRRVDEHDFDFDIAIASTRFSSSTKCRLFTTRDLNVFLKLECVVIATRLFRDVYRWCFRTEVVLFFPGFASFRWLAVRFASPISFTFPCLACNVNVNCKLEEIVMN</sequence>
<evidence type="ECO:0000313" key="3">
    <source>
        <dbReference type="EMBL" id="CDY52696.1"/>
    </source>
</evidence>
<feature type="region of interest" description="Disordered" evidence="1">
    <location>
        <begin position="183"/>
        <end position="209"/>
    </location>
</feature>
<reference evidence="3 4" key="1">
    <citation type="journal article" date="2014" name="Science">
        <title>Plant genetics. Early allopolyploid evolution in the post-Neolithic Brassica napus oilseed genome.</title>
        <authorList>
            <person name="Chalhoub B."/>
            <person name="Denoeud F."/>
            <person name="Liu S."/>
            <person name="Parkin I.A."/>
            <person name="Tang H."/>
            <person name="Wang X."/>
            <person name="Chiquet J."/>
            <person name="Belcram H."/>
            <person name="Tong C."/>
            <person name="Samans B."/>
            <person name="Correa M."/>
            <person name="Da Silva C."/>
            <person name="Just J."/>
            <person name="Falentin C."/>
            <person name="Koh C.S."/>
            <person name="Le Clainche I."/>
            <person name="Bernard M."/>
            <person name="Bento P."/>
            <person name="Noel B."/>
            <person name="Labadie K."/>
            <person name="Alberti A."/>
            <person name="Charles M."/>
            <person name="Arnaud D."/>
            <person name="Guo H."/>
            <person name="Daviaud C."/>
            <person name="Alamery S."/>
            <person name="Jabbari K."/>
            <person name="Zhao M."/>
            <person name="Edger P.P."/>
            <person name="Chelaifa H."/>
            <person name="Tack D."/>
            <person name="Lassalle G."/>
            <person name="Mestiri I."/>
            <person name="Schnel N."/>
            <person name="Le Paslier M.C."/>
            <person name="Fan G."/>
            <person name="Renault V."/>
            <person name="Bayer P.E."/>
            <person name="Golicz A.A."/>
            <person name="Manoli S."/>
            <person name="Lee T.H."/>
            <person name="Thi V.H."/>
            <person name="Chalabi S."/>
            <person name="Hu Q."/>
            <person name="Fan C."/>
            <person name="Tollenaere R."/>
            <person name="Lu Y."/>
            <person name="Battail C."/>
            <person name="Shen J."/>
            <person name="Sidebottom C.H."/>
            <person name="Wang X."/>
            <person name="Canaguier A."/>
            <person name="Chauveau A."/>
            <person name="Berard A."/>
            <person name="Deniot G."/>
            <person name="Guan M."/>
            <person name="Liu Z."/>
            <person name="Sun F."/>
            <person name="Lim Y.P."/>
            <person name="Lyons E."/>
            <person name="Town C.D."/>
            <person name="Bancroft I."/>
            <person name="Wang X."/>
            <person name="Meng J."/>
            <person name="Ma J."/>
            <person name="Pires J.C."/>
            <person name="King G.J."/>
            <person name="Brunel D."/>
            <person name="Delourme R."/>
            <person name="Renard M."/>
            <person name="Aury J.M."/>
            <person name="Adams K.L."/>
            <person name="Batley J."/>
            <person name="Snowdon R.J."/>
            <person name="Tost J."/>
            <person name="Edwards D."/>
            <person name="Zhou Y."/>
            <person name="Hua W."/>
            <person name="Sharpe A.G."/>
            <person name="Paterson A.H."/>
            <person name="Guan C."/>
            <person name="Wincker P."/>
        </authorList>
    </citation>
    <scope>NUCLEOTIDE SEQUENCE [LARGE SCALE GENOMIC DNA]</scope>
    <source>
        <strain evidence="4">cv. Darmor-bzh</strain>
    </source>
</reference>
<dbReference type="Gramene" id="CDY52696">
    <property type="protein sequence ID" value="CDY52696"/>
    <property type="gene ID" value="GSBRNA2T00007610001"/>
</dbReference>
<organism evidence="3 4">
    <name type="scientific">Brassica napus</name>
    <name type="common">Rape</name>
    <dbReference type="NCBI Taxonomy" id="3708"/>
    <lineage>
        <taxon>Eukaryota</taxon>
        <taxon>Viridiplantae</taxon>
        <taxon>Streptophyta</taxon>
        <taxon>Embryophyta</taxon>
        <taxon>Tracheophyta</taxon>
        <taxon>Spermatophyta</taxon>
        <taxon>Magnoliopsida</taxon>
        <taxon>eudicotyledons</taxon>
        <taxon>Gunneridae</taxon>
        <taxon>Pentapetalae</taxon>
        <taxon>rosids</taxon>
        <taxon>malvids</taxon>
        <taxon>Brassicales</taxon>
        <taxon>Brassicaceae</taxon>
        <taxon>Brassiceae</taxon>
        <taxon>Brassica</taxon>
    </lineage>
</organism>
<dbReference type="PaxDb" id="3708-A0A078IS63"/>
<dbReference type="Proteomes" id="UP000028999">
    <property type="component" value="Unassembled WGS sequence"/>
</dbReference>